<evidence type="ECO:0000313" key="3">
    <source>
        <dbReference type="EMBL" id="PRD51177.1"/>
    </source>
</evidence>
<evidence type="ECO:0000259" key="2">
    <source>
        <dbReference type="Pfam" id="PF05229"/>
    </source>
</evidence>
<feature type="domain" description="Spore coat protein U/FanG" evidence="2">
    <location>
        <begin position="190"/>
        <end position="335"/>
    </location>
</feature>
<reference evidence="3 4" key="1">
    <citation type="submission" date="2018-02" db="EMBL/GenBank/DDBJ databases">
        <title>The draft genome of Phyllobacterium myrsinacearum DSM5892.</title>
        <authorList>
            <person name="Li L."/>
            <person name="Liu L."/>
            <person name="Zhang X."/>
            <person name="Wang T."/>
        </authorList>
    </citation>
    <scope>NUCLEOTIDE SEQUENCE [LARGE SCALE GENOMIC DNA]</scope>
    <source>
        <strain evidence="3 4">DSM 5892</strain>
    </source>
</reference>
<keyword evidence="1" id="KW-0732">Signal</keyword>
<dbReference type="EMBL" id="PVBT01000006">
    <property type="protein sequence ID" value="PRD51177.1"/>
    <property type="molecule type" value="Genomic_DNA"/>
</dbReference>
<gene>
    <name evidence="3" type="ORF">C5750_20320</name>
</gene>
<feature type="chain" id="PRO_5015686769" description="Spore coat protein U/FanG domain-containing protein" evidence="1">
    <location>
        <begin position="36"/>
        <end position="338"/>
    </location>
</feature>
<dbReference type="Pfam" id="PF05229">
    <property type="entry name" value="SCPU"/>
    <property type="match status" value="1"/>
</dbReference>
<sequence>MPLKRGSAMSVIRPVRWLLALAALTIVLAAAPASAQTCKVTSTPAFGTVKIDNMASIGEASTKATIEFECPESDTIKEVLICAYIEPVDAQSPVHQNANHFYQRQSGNNSRLAWQADFGSGETGMLKLTKTAGPLKGSLSLKITYPDYLHQDLMRAGTYRSTYRLVSETIDPGMGGCPETPAKGDRSSTINFDLTTEVLPICQLESKGKQATNFDPIDFGKRGSIFAAEAADGTIRAATVIDVRCTYETDYKLDLSDGKNFENGTRHMRIDNSGSTLAYQLLNATGSGAPSPWSTVSGKGNTVNTINQYKVEGQLTTPLAVAPAAGSYVDTIVVTLTF</sequence>
<dbReference type="AlphaFoldDB" id="A0A2S9JE59"/>
<name>A0A2S9JE59_9HYPH</name>
<evidence type="ECO:0000256" key="1">
    <source>
        <dbReference type="SAM" id="SignalP"/>
    </source>
</evidence>
<dbReference type="PANTHER" id="PTHR37089">
    <property type="entry name" value="PROTEIN U-RELATED"/>
    <property type="match status" value="1"/>
</dbReference>
<feature type="signal peptide" evidence="1">
    <location>
        <begin position="1"/>
        <end position="35"/>
    </location>
</feature>
<keyword evidence="4" id="KW-1185">Reference proteome</keyword>
<dbReference type="InterPro" id="IPR007893">
    <property type="entry name" value="Spore_coat_U/FanG"/>
</dbReference>
<proteinExistence type="predicted"/>
<dbReference type="Proteomes" id="UP000238563">
    <property type="component" value="Unassembled WGS sequence"/>
</dbReference>
<dbReference type="OrthoDB" id="7338822at2"/>
<dbReference type="InterPro" id="IPR053167">
    <property type="entry name" value="Spore_coat_component"/>
</dbReference>
<evidence type="ECO:0000313" key="4">
    <source>
        <dbReference type="Proteomes" id="UP000238563"/>
    </source>
</evidence>
<organism evidence="3 4">
    <name type="scientific">Phyllobacterium myrsinacearum</name>
    <dbReference type="NCBI Taxonomy" id="28101"/>
    <lineage>
        <taxon>Bacteria</taxon>
        <taxon>Pseudomonadati</taxon>
        <taxon>Pseudomonadota</taxon>
        <taxon>Alphaproteobacteria</taxon>
        <taxon>Hyphomicrobiales</taxon>
        <taxon>Phyllobacteriaceae</taxon>
        <taxon>Phyllobacterium</taxon>
    </lineage>
</organism>
<protein>
    <recommendedName>
        <fullName evidence="2">Spore coat protein U/FanG domain-containing protein</fullName>
    </recommendedName>
</protein>
<comment type="caution">
    <text evidence="3">The sequence shown here is derived from an EMBL/GenBank/DDBJ whole genome shotgun (WGS) entry which is preliminary data.</text>
</comment>
<accession>A0A2S9JE59</accession>